<evidence type="ECO:0000259" key="10">
    <source>
        <dbReference type="PROSITE" id="PS50157"/>
    </source>
</evidence>
<dbReference type="RefSeq" id="XP_064708081.1">
    <property type="nucleotide sequence ID" value="XM_064856181.1"/>
</dbReference>
<dbReference type="SUPFAM" id="SSF52540">
    <property type="entry name" value="P-loop containing nucleoside triphosphate hydrolases"/>
    <property type="match status" value="1"/>
</dbReference>
<evidence type="ECO:0000256" key="2">
    <source>
        <dbReference type="ARBA" id="ARBA00022723"/>
    </source>
</evidence>
<dbReference type="GO" id="GO:0008270">
    <property type="term" value="F:zinc ion binding"/>
    <property type="evidence" value="ECO:0007669"/>
    <property type="project" value="UniProtKB-KW"/>
</dbReference>
<evidence type="ECO:0000313" key="12">
    <source>
        <dbReference type="Proteomes" id="UP001358417"/>
    </source>
</evidence>
<dbReference type="PROSITE" id="PS50157">
    <property type="entry name" value="ZINC_FINGER_C2H2_2"/>
    <property type="match status" value="2"/>
</dbReference>
<dbReference type="PANTHER" id="PTHR10039">
    <property type="entry name" value="AMELOGENIN"/>
    <property type="match status" value="1"/>
</dbReference>
<dbReference type="GO" id="GO:0071248">
    <property type="term" value="P:cellular response to metal ion"/>
    <property type="evidence" value="ECO:0007669"/>
    <property type="project" value="UniProtKB-ARBA"/>
</dbReference>
<feature type="domain" description="C2H2-type" evidence="10">
    <location>
        <begin position="880"/>
        <end position="907"/>
    </location>
</feature>
<dbReference type="GO" id="GO:0006357">
    <property type="term" value="P:regulation of transcription by RNA polymerase II"/>
    <property type="evidence" value="ECO:0007669"/>
    <property type="project" value="UniProtKB-ARBA"/>
</dbReference>
<dbReference type="Pfam" id="PF24809">
    <property type="entry name" value="DUF7708"/>
    <property type="match status" value="1"/>
</dbReference>
<evidence type="ECO:0000256" key="8">
    <source>
        <dbReference type="ARBA" id="ARBA00023242"/>
    </source>
</evidence>
<dbReference type="SMART" id="SM00355">
    <property type="entry name" value="ZnF_C2H2"/>
    <property type="match status" value="4"/>
</dbReference>
<dbReference type="PANTHER" id="PTHR10039:SF14">
    <property type="entry name" value="NACHT DOMAIN-CONTAINING PROTEIN"/>
    <property type="match status" value="1"/>
</dbReference>
<dbReference type="InterPro" id="IPR056884">
    <property type="entry name" value="NPHP3-like_N"/>
</dbReference>
<dbReference type="FunFam" id="3.30.160.60:FF:000100">
    <property type="entry name" value="Zinc finger 45-like"/>
    <property type="match status" value="1"/>
</dbReference>
<dbReference type="SUPFAM" id="SSF57667">
    <property type="entry name" value="beta-beta-alpha zinc fingers"/>
    <property type="match status" value="1"/>
</dbReference>
<dbReference type="Gene3D" id="3.30.160.60">
    <property type="entry name" value="Classic Zinc Finger"/>
    <property type="match status" value="2"/>
</dbReference>
<dbReference type="Pfam" id="PF22939">
    <property type="entry name" value="WHD_GPIID"/>
    <property type="match status" value="1"/>
</dbReference>
<evidence type="ECO:0000256" key="6">
    <source>
        <dbReference type="ARBA" id="ARBA00023015"/>
    </source>
</evidence>
<keyword evidence="3" id="KW-0677">Repeat</keyword>
<reference evidence="11 12" key="1">
    <citation type="submission" date="2023-08" db="EMBL/GenBank/DDBJ databases">
        <title>Black Yeasts Isolated from many extreme environments.</title>
        <authorList>
            <person name="Coleine C."/>
            <person name="Stajich J.E."/>
            <person name="Selbmann L."/>
        </authorList>
    </citation>
    <scope>NUCLEOTIDE SEQUENCE [LARGE SCALE GENOMIC DNA]</scope>
    <source>
        <strain evidence="11 12">CCFEE 5792</strain>
    </source>
</reference>
<dbReference type="EMBL" id="JAVRRD010000008">
    <property type="protein sequence ID" value="KAK5056111.1"/>
    <property type="molecule type" value="Genomic_DNA"/>
</dbReference>
<dbReference type="InterPro" id="IPR056125">
    <property type="entry name" value="DUF7708"/>
</dbReference>
<accession>A0AAV9NIB5</accession>
<dbReference type="Pfam" id="PF24883">
    <property type="entry name" value="NPHP3_N"/>
    <property type="match status" value="1"/>
</dbReference>
<keyword evidence="12" id="KW-1185">Reference proteome</keyword>
<keyword evidence="4 9" id="KW-0863">Zinc-finger</keyword>
<dbReference type="InterPro" id="IPR036236">
    <property type="entry name" value="Znf_C2H2_sf"/>
</dbReference>
<keyword evidence="2" id="KW-0479">Metal-binding</keyword>
<dbReference type="InterPro" id="IPR054471">
    <property type="entry name" value="GPIID_WHD"/>
</dbReference>
<evidence type="ECO:0000313" key="11">
    <source>
        <dbReference type="EMBL" id="KAK5056111.1"/>
    </source>
</evidence>
<name>A0AAV9NIB5_9EURO</name>
<evidence type="ECO:0000256" key="9">
    <source>
        <dbReference type="PROSITE-ProRule" id="PRU00042"/>
    </source>
</evidence>
<dbReference type="Proteomes" id="UP001358417">
    <property type="component" value="Unassembled WGS sequence"/>
</dbReference>
<dbReference type="GO" id="GO:0005634">
    <property type="term" value="C:nucleus"/>
    <property type="evidence" value="ECO:0007669"/>
    <property type="project" value="UniProtKB-SubCell"/>
</dbReference>
<dbReference type="FunFam" id="3.30.160.60:FF:000181">
    <property type="entry name" value="C2H2 type zinc finger protein"/>
    <property type="match status" value="1"/>
</dbReference>
<keyword evidence="6" id="KW-0805">Transcription regulation</keyword>
<feature type="domain" description="C2H2-type" evidence="10">
    <location>
        <begin position="908"/>
        <end position="935"/>
    </location>
</feature>
<dbReference type="AlphaFoldDB" id="A0AAV9NIB5"/>
<dbReference type="Gene3D" id="3.40.50.300">
    <property type="entry name" value="P-loop containing nucleotide triphosphate hydrolases"/>
    <property type="match status" value="1"/>
</dbReference>
<keyword evidence="7" id="KW-0804">Transcription</keyword>
<proteinExistence type="predicted"/>
<protein>
    <recommendedName>
        <fullName evidence="10">C2H2-type domain-containing protein</fullName>
    </recommendedName>
</protein>
<sequence>MASRPGISASSFQNALDRFKSKSGLTSQELADMGTTTLPQLQRALDMMQQKQKATRSMKHLKRLQPFLAAMKQYSQVVDVFANTSDCVAFIWGPIKFLLTVAFNFSDAFNALLEGYLTIGDNMPLLEQYQQLFENNKYMQTALTSIFEDILDFHLEAVKLFKQKALRQLYHATWRTLGKNIEEITTSLQRHKSIIETQATLVEYEQFQAFRAQTKAEFAELQISERDRRYARVQDWLSPIDSRARDEAASRERFLDTGLWLLQDDRFRHWFLADQCMDPLLWLCGMPGAGKTILASLVFAEANRVPDAVALCFYCRYTDEQKNGFLAVAKSLISQVLPKNDSVLDYLYEEVSKSGEASLTTIALAQTLLEVVLKSCKLVYIVLDGLDEYAREDRKELVTWFQQLIAGLPRNDHGAIRCLFVSQDDGYGRKDFSMLSTIKITHADNNADIKRFCEHWHERIEVKFGKLQERQHHVANVVSARAQGMFLFAKLVTWNLHEQVSRADFEKEIDEERLPDNIDKAYDRILGRLVATTVPQTRRNNIRKLLGWLACARRPLKWHEIQGANSVDLDHSVICPKQQFTEDCKELCLSLVEIAPDQTVTLVHSTTRPYLVHKGFFRMSEIECGMATLCVAYLNMPEFESNREEAAVKDSYLKGAYSFADYAMCFWALHVEAALINANELDANLLKELTESIEIFLDLHLMDQATPEVVPSKVYQCLKILEQHDYYDQACQAVAAAKSWLRPSRKKPLTDVSLRLPRVMYDIRAIIEPLSSSQALSDEERGLVVQYYGFNHYKCSRMNCQFFHRGFPTDSQRDQHTSKHDRSFICMSFGCPYAIIGFATSKELEKHMLSYHGIEANPEELEFPDIASLQPLRKKHPSSHKCDICSKTFTRKHNLMAHLRTHANERPFVCNVCKQGFARQHDRKRHEAIHVGEKAYICGKRPHFVSGEAWGCGRGFARADSLGLHWRSEPGRICLKQMLQEKKAAEERRAQELRDKTTRSAFFDQDFGDNQNFDLDFSTLENSDVLENFDFDSFLNTTNEDTFNFDTGIGV</sequence>
<gene>
    <name evidence="11" type="ORF">LTR84_012664</name>
</gene>
<dbReference type="GeneID" id="89980806"/>
<dbReference type="Pfam" id="PF00096">
    <property type="entry name" value="zf-C2H2"/>
    <property type="match status" value="1"/>
</dbReference>
<organism evidence="11 12">
    <name type="scientific">Exophiala bonariae</name>
    <dbReference type="NCBI Taxonomy" id="1690606"/>
    <lineage>
        <taxon>Eukaryota</taxon>
        <taxon>Fungi</taxon>
        <taxon>Dikarya</taxon>
        <taxon>Ascomycota</taxon>
        <taxon>Pezizomycotina</taxon>
        <taxon>Eurotiomycetes</taxon>
        <taxon>Chaetothyriomycetidae</taxon>
        <taxon>Chaetothyriales</taxon>
        <taxon>Herpotrichiellaceae</taxon>
        <taxon>Exophiala</taxon>
    </lineage>
</organism>
<dbReference type="InterPro" id="IPR027417">
    <property type="entry name" value="P-loop_NTPase"/>
</dbReference>
<evidence type="ECO:0000256" key="3">
    <source>
        <dbReference type="ARBA" id="ARBA00022737"/>
    </source>
</evidence>
<evidence type="ECO:0000256" key="5">
    <source>
        <dbReference type="ARBA" id="ARBA00022833"/>
    </source>
</evidence>
<keyword evidence="8" id="KW-0539">Nucleus</keyword>
<comment type="subcellular location">
    <subcellularLocation>
        <location evidence="1">Nucleus</location>
    </subcellularLocation>
</comment>
<evidence type="ECO:0000256" key="7">
    <source>
        <dbReference type="ARBA" id="ARBA00023163"/>
    </source>
</evidence>
<keyword evidence="5" id="KW-0862">Zinc</keyword>
<comment type="caution">
    <text evidence="11">The sequence shown here is derived from an EMBL/GenBank/DDBJ whole genome shotgun (WGS) entry which is preliminary data.</text>
</comment>
<evidence type="ECO:0000256" key="4">
    <source>
        <dbReference type="ARBA" id="ARBA00022771"/>
    </source>
</evidence>
<dbReference type="PROSITE" id="PS00028">
    <property type="entry name" value="ZINC_FINGER_C2H2_1"/>
    <property type="match status" value="2"/>
</dbReference>
<dbReference type="InterPro" id="IPR013087">
    <property type="entry name" value="Znf_C2H2_type"/>
</dbReference>
<evidence type="ECO:0000256" key="1">
    <source>
        <dbReference type="ARBA" id="ARBA00004123"/>
    </source>
</evidence>